<evidence type="ECO:0000313" key="3">
    <source>
        <dbReference type="Proteomes" id="UP001497644"/>
    </source>
</evidence>
<dbReference type="AlphaFoldDB" id="A0AAV2NXL6"/>
<feature type="compositionally biased region" description="Polar residues" evidence="1">
    <location>
        <begin position="45"/>
        <end position="61"/>
    </location>
</feature>
<organism evidence="2 3">
    <name type="scientific">Lasius platythorax</name>
    <dbReference type="NCBI Taxonomy" id="488582"/>
    <lineage>
        <taxon>Eukaryota</taxon>
        <taxon>Metazoa</taxon>
        <taxon>Ecdysozoa</taxon>
        <taxon>Arthropoda</taxon>
        <taxon>Hexapoda</taxon>
        <taxon>Insecta</taxon>
        <taxon>Pterygota</taxon>
        <taxon>Neoptera</taxon>
        <taxon>Endopterygota</taxon>
        <taxon>Hymenoptera</taxon>
        <taxon>Apocrita</taxon>
        <taxon>Aculeata</taxon>
        <taxon>Formicoidea</taxon>
        <taxon>Formicidae</taxon>
        <taxon>Formicinae</taxon>
        <taxon>Lasius</taxon>
        <taxon>Lasius</taxon>
    </lineage>
</organism>
<dbReference type="Proteomes" id="UP001497644">
    <property type="component" value="Chromosome 4"/>
</dbReference>
<proteinExistence type="predicted"/>
<dbReference type="EMBL" id="OZ034827">
    <property type="protein sequence ID" value="CAL1683805.1"/>
    <property type="molecule type" value="Genomic_DNA"/>
</dbReference>
<evidence type="ECO:0000256" key="1">
    <source>
        <dbReference type="SAM" id="MobiDB-lite"/>
    </source>
</evidence>
<gene>
    <name evidence="2" type="ORF">LPLAT_LOCUS9467</name>
</gene>
<feature type="compositionally biased region" description="Basic and acidic residues" evidence="1">
    <location>
        <begin position="102"/>
        <end position="116"/>
    </location>
</feature>
<protein>
    <submittedName>
        <fullName evidence="2">Uncharacterized protein</fullName>
    </submittedName>
</protein>
<reference evidence="2" key="1">
    <citation type="submission" date="2024-04" db="EMBL/GenBank/DDBJ databases">
        <authorList>
            <consortium name="Molecular Ecology Group"/>
        </authorList>
    </citation>
    <scope>NUCLEOTIDE SEQUENCE</scope>
</reference>
<name>A0AAV2NXL6_9HYME</name>
<feature type="region of interest" description="Disordered" evidence="1">
    <location>
        <begin position="31"/>
        <end position="67"/>
    </location>
</feature>
<evidence type="ECO:0000313" key="2">
    <source>
        <dbReference type="EMBL" id="CAL1683805.1"/>
    </source>
</evidence>
<accession>A0AAV2NXL6</accession>
<sequence length="140" mass="15395">MGLKWFRARLSIKKEASKVPAMTGLYRRVSHSESNVAAMPKNEDTSPSISSDTTAIANNEGAQYDRSKADFANQLSSSSIIDSEEHGDYAIINTEPSTSKDSNLKEQSLSRDEESNKINTEQSDSSDTKSRICSDNELVI</sequence>
<feature type="region of interest" description="Disordered" evidence="1">
    <location>
        <begin position="93"/>
        <end position="140"/>
    </location>
</feature>
<keyword evidence="3" id="KW-1185">Reference proteome</keyword>